<gene>
    <name evidence="1" type="ORF">JT25_006620</name>
</gene>
<dbReference type="EMBL" id="CP014476">
    <property type="protein sequence ID" value="AMK76166.1"/>
    <property type="molecule type" value="Genomic_DNA"/>
</dbReference>
<keyword evidence="2" id="KW-1185">Reference proteome</keyword>
<reference evidence="1 2" key="1">
    <citation type="journal article" date="2015" name="Environ. Microbiol.">
        <title>Methane oxidation coupled to nitrate reduction under hypoxia by the Gammaproteobacterium Methylomonas denitrificans, sp. nov. type strain FJG1.</title>
        <authorList>
            <person name="Kits K.D."/>
            <person name="Klotz M.G."/>
            <person name="Stein L.Y."/>
        </authorList>
    </citation>
    <scope>NUCLEOTIDE SEQUENCE [LARGE SCALE GENOMIC DNA]</scope>
    <source>
        <strain evidence="1 2">FJG1</strain>
    </source>
</reference>
<sequence>MYQRTNQHLIRQALPNRLRLQPFKIAFQQPNADRFLFAYLVTGDLAIAAFFPIQVIDTDNRTAFDIIDNLIFFNHKFCRHVQPF</sequence>
<dbReference type="KEGG" id="mdn:JT25_006620"/>
<evidence type="ECO:0000313" key="2">
    <source>
        <dbReference type="Proteomes" id="UP000030512"/>
    </source>
</evidence>
<organism evidence="1 2">
    <name type="scientific">Methylomonas denitrificans</name>
    <dbReference type="NCBI Taxonomy" id="1538553"/>
    <lineage>
        <taxon>Bacteria</taxon>
        <taxon>Pseudomonadati</taxon>
        <taxon>Pseudomonadota</taxon>
        <taxon>Gammaproteobacteria</taxon>
        <taxon>Methylococcales</taxon>
        <taxon>Methylococcaceae</taxon>
        <taxon>Methylomonas</taxon>
    </lineage>
</organism>
<protein>
    <submittedName>
        <fullName evidence="1">Uncharacterized protein</fullName>
    </submittedName>
</protein>
<dbReference type="Proteomes" id="UP000030512">
    <property type="component" value="Chromosome"/>
</dbReference>
<proteinExistence type="predicted"/>
<accession>A0A126T252</accession>
<dbReference type="AlphaFoldDB" id="A0A126T252"/>
<evidence type="ECO:0000313" key="1">
    <source>
        <dbReference type="EMBL" id="AMK76166.1"/>
    </source>
</evidence>
<name>A0A126T252_9GAMM</name>